<evidence type="ECO:0000313" key="1">
    <source>
        <dbReference type="EMBL" id="KIE42909.1"/>
    </source>
</evidence>
<proteinExistence type="predicted"/>
<keyword evidence="2" id="KW-1185">Reference proteome</keyword>
<comment type="caution">
    <text evidence="1">The sequence shown here is derived from an EMBL/GenBank/DDBJ whole genome shotgun (WGS) entry which is preliminary data.</text>
</comment>
<dbReference type="RefSeq" id="WP_039645902.1">
    <property type="nucleotide sequence ID" value="NZ_JXBL01000001.1"/>
</dbReference>
<name>A0A0C1TQ50_9BACT</name>
<gene>
    <name evidence="1" type="ORF">SE37_09830</name>
</gene>
<dbReference type="AlphaFoldDB" id="A0A0C1TQ50"/>
<organism evidence="1 2">
    <name type="scientific">Geobacter soli</name>
    <dbReference type="NCBI Taxonomy" id="1510391"/>
    <lineage>
        <taxon>Bacteria</taxon>
        <taxon>Pseudomonadati</taxon>
        <taxon>Thermodesulfobacteriota</taxon>
        <taxon>Desulfuromonadia</taxon>
        <taxon>Geobacterales</taxon>
        <taxon>Geobacteraceae</taxon>
        <taxon>Geobacter</taxon>
    </lineage>
</organism>
<evidence type="ECO:0000313" key="2">
    <source>
        <dbReference type="Proteomes" id="UP000031433"/>
    </source>
</evidence>
<reference evidence="1 2" key="1">
    <citation type="submission" date="2015-01" db="EMBL/GenBank/DDBJ databases">
        <title>Genome sequence of the anaerobic bacterium Geobacter soli GSS01, a dissimilatory Fe(III) reducer from soil.</title>
        <authorList>
            <person name="Yang G."/>
            <person name="Zhou S."/>
        </authorList>
    </citation>
    <scope>NUCLEOTIDE SEQUENCE [LARGE SCALE GENOMIC DNA]</scope>
    <source>
        <strain evidence="1 2">GSS01</strain>
    </source>
</reference>
<dbReference type="EMBL" id="JXBL01000001">
    <property type="protein sequence ID" value="KIE42909.1"/>
    <property type="molecule type" value="Genomic_DNA"/>
</dbReference>
<sequence>MFGLFKRKKADPAIFDSAEAAFDYACRNLENRILLEAVIPALVEEFVRVSPEGERYFRIRLANRHGGQAIEACTLKESSRAPSVGDLIGYKVVRYDPDMPPPFDLLGFIAYRFEPVHVPGKGWRTAESFIPDTIKPTLRM</sequence>
<accession>A0A0C1TQ50</accession>
<protein>
    <submittedName>
        <fullName evidence="1">Uncharacterized protein</fullName>
    </submittedName>
</protein>
<dbReference type="Proteomes" id="UP000031433">
    <property type="component" value="Unassembled WGS sequence"/>
</dbReference>